<evidence type="ECO:0000313" key="2">
    <source>
        <dbReference type="EMBL" id="KAK5970303.1"/>
    </source>
</evidence>
<comment type="caution">
    <text evidence="2">The sequence shown here is derived from an EMBL/GenBank/DDBJ whole genome shotgun (WGS) entry which is preliminary data.</text>
</comment>
<feature type="compositionally biased region" description="Polar residues" evidence="1">
    <location>
        <begin position="160"/>
        <end position="171"/>
    </location>
</feature>
<dbReference type="Proteomes" id="UP001331761">
    <property type="component" value="Unassembled WGS sequence"/>
</dbReference>
<protein>
    <submittedName>
        <fullName evidence="2">Uncharacterized protein</fullName>
    </submittedName>
</protein>
<evidence type="ECO:0000313" key="3">
    <source>
        <dbReference type="Proteomes" id="UP001331761"/>
    </source>
</evidence>
<gene>
    <name evidence="2" type="ORF">GCK32_005088</name>
</gene>
<evidence type="ECO:0000256" key="1">
    <source>
        <dbReference type="SAM" id="MobiDB-lite"/>
    </source>
</evidence>
<sequence>MTQKVNVVTEEEHIGSESTVLEVQSAQDLRQYIATFLLLEYVTEEDLWDHYWTLENEGTQEFGGPQQVEKVLTDKQVWDKFNKTIERREDGMEARDLHGDAAYLTRLLINPNTTVEHIEAELKVVLNEIRQQVNVSKNMRGHFEFLQEGKPLKTAGAGENSPTDETQAFSK</sequence>
<dbReference type="EMBL" id="WIXE01019148">
    <property type="protein sequence ID" value="KAK5970303.1"/>
    <property type="molecule type" value="Genomic_DNA"/>
</dbReference>
<name>A0AAN8FFC6_TRICO</name>
<reference evidence="2 3" key="1">
    <citation type="submission" date="2019-10" db="EMBL/GenBank/DDBJ databases">
        <title>Assembly and Annotation for the nematode Trichostrongylus colubriformis.</title>
        <authorList>
            <person name="Martin J."/>
        </authorList>
    </citation>
    <scope>NUCLEOTIDE SEQUENCE [LARGE SCALE GENOMIC DNA]</scope>
    <source>
        <strain evidence="2">G859</strain>
        <tissue evidence="2">Whole worm</tissue>
    </source>
</reference>
<keyword evidence="3" id="KW-1185">Reference proteome</keyword>
<dbReference type="AlphaFoldDB" id="A0AAN8FFC6"/>
<feature type="region of interest" description="Disordered" evidence="1">
    <location>
        <begin position="150"/>
        <end position="171"/>
    </location>
</feature>
<accession>A0AAN8FFC6</accession>
<organism evidence="2 3">
    <name type="scientific">Trichostrongylus colubriformis</name>
    <name type="common">Black scour worm</name>
    <dbReference type="NCBI Taxonomy" id="6319"/>
    <lineage>
        <taxon>Eukaryota</taxon>
        <taxon>Metazoa</taxon>
        <taxon>Ecdysozoa</taxon>
        <taxon>Nematoda</taxon>
        <taxon>Chromadorea</taxon>
        <taxon>Rhabditida</taxon>
        <taxon>Rhabditina</taxon>
        <taxon>Rhabditomorpha</taxon>
        <taxon>Strongyloidea</taxon>
        <taxon>Trichostrongylidae</taxon>
        <taxon>Trichostrongylus</taxon>
    </lineage>
</organism>
<proteinExistence type="predicted"/>